<evidence type="ECO:0000313" key="1">
    <source>
        <dbReference type="EMBL" id="QGG40215.1"/>
    </source>
</evidence>
<dbReference type="AlphaFoldDB" id="A0A5Q2MIS2"/>
<keyword evidence="2" id="KW-1185">Reference proteome</keyword>
<organism evidence="1 2">
    <name type="scientific">Aeromicrobium yanjiei</name>
    <dbReference type="NCBI Taxonomy" id="2662028"/>
    <lineage>
        <taxon>Bacteria</taxon>
        <taxon>Bacillati</taxon>
        <taxon>Actinomycetota</taxon>
        <taxon>Actinomycetes</taxon>
        <taxon>Propionibacteriales</taxon>
        <taxon>Nocardioidaceae</taxon>
        <taxon>Aeromicrobium</taxon>
    </lineage>
</organism>
<proteinExistence type="predicted"/>
<protein>
    <submittedName>
        <fullName evidence="1">Uncharacterized protein</fullName>
    </submittedName>
</protein>
<evidence type="ECO:0000313" key="2">
    <source>
        <dbReference type="Proteomes" id="UP000392064"/>
    </source>
</evidence>
<dbReference type="KEGG" id="aef:GEV26_01845"/>
<dbReference type="RefSeq" id="WP_153651487.1">
    <property type="nucleotide sequence ID" value="NZ_CP045737.1"/>
</dbReference>
<name>A0A5Q2MIS2_9ACTN</name>
<sequence length="111" mass="11394">MSPSRPRADQHSLDGRLTNLGFAAFVGALGLGLLISLWALAGTECFKDCRPSHRTLASVVIYGGFVVACVVAFGGARRAAGRGTMRAVWPAAGIVLVFVVTVIGAHLAGSG</sequence>
<dbReference type="EMBL" id="CP045737">
    <property type="protein sequence ID" value="QGG40215.1"/>
    <property type="molecule type" value="Genomic_DNA"/>
</dbReference>
<accession>A0A5Q2MIS2</accession>
<gene>
    <name evidence="1" type="ORF">GEV26_01845</name>
</gene>
<reference evidence="1 2" key="1">
    <citation type="submission" date="2019-11" db="EMBL/GenBank/DDBJ databases">
        <authorList>
            <person name="Li J."/>
        </authorList>
    </citation>
    <scope>NUCLEOTIDE SEQUENCE [LARGE SCALE GENOMIC DNA]</scope>
    <source>
        <strain evidence="1 2">MF47</strain>
    </source>
</reference>
<dbReference type="Proteomes" id="UP000392064">
    <property type="component" value="Chromosome"/>
</dbReference>